<dbReference type="OMA" id="QMGHNDA"/>
<keyword evidence="5" id="KW-1185">Reference proteome</keyword>
<dbReference type="Gene3D" id="3.40.50.1110">
    <property type="entry name" value="SGNH hydrolase"/>
    <property type="match status" value="1"/>
</dbReference>
<dbReference type="PANTHER" id="PTHR43695:SF1">
    <property type="entry name" value="RHAMNOGALACTURONAN ACETYLESTERASE"/>
    <property type="match status" value="1"/>
</dbReference>
<dbReference type="GO" id="GO:0016788">
    <property type="term" value="F:hydrolase activity, acting on ester bonds"/>
    <property type="evidence" value="ECO:0007669"/>
    <property type="project" value="InterPro"/>
</dbReference>
<dbReference type="PANTHER" id="PTHR43695">
    <property type="entry name" value="PUTATIVE (AFU_ORTHOLOGUE AFUA_2G17250)-RELATED"/>
    <property type="match status" value="1"/>
</dbReference>
<organism evidence="4 5">
    <name type="scientific">Hypholoma sublateritium (strain FD-334 SS-4)</name>
    <dbReference type="NCBI Taxonomy" id="945553"/>
    <lineage>
        <taxon>Eukaryota</taxon>
        <taxon>Fungi</taxon>
        <taxon>Dikarya</taxon>
        <taxon>Basidiomycota</taxon>
        <taxon>Agaricomycotina</taxon>
        <taxon>Agaricomycetes</taxon>
        <taxon>Agaricomycetidae</taxon>
        <taxon>Agaricales</taxon>
        <taxon>Agaricineae</taxon>
        <taxon>Strophariaceae</taxon>
        <taxon>Hypholoma</taxon>
    </lineage>
</organism>
<dbReference type="AlphaFoldDB" id="A0A0D2PCW1"/>
<evidence type="ECO:0000313" key="4">
    <source>
        <dbReference type="EMBL" id="KJA28664.1"/>
    </source>
</evidence>
<gene>
    <name evidence="4" type="ORF">HYPSUDRAFT_129528</name>
</gene>
<keyword evidence="2" id="KW-0378">Hydrolase</keyword>
<accession>A0A0D2PCW1</accession>
<reference evidence="5" key="1">
    <citation type="submission" date="2014-04" db="EMBL/GenBank/DDBJ databases">
        <title>Evolutionary Origins and Diversification of the Mycorrhizal Mutualists.</title>
        <authorList>
            <consortium name="DOE Joint Genome Institute"/>
            <consortium name="Mycorrhizal Genomics Consortium"/>
            <person name="Kohler A."/>
            <person name="Kuo A."/>
            <person name="Nagy L.G."/>
            <person name="Floudas D."/>
            <person name="Copeland A."/>
            <person name="Barry K.W."/>
            <person name="Cichocki N."/>
            <person name="Veneault-Fourrey C."/>
            <person name="LaButti K."/>
            <person name="Lindquist E.A."/>
            <person name="Lipzen A."/>
            <person name="Lundell T."/>
            <person name="Morin E."/>
            <person name="Murat C."/>
            <person name="Riley R."/>
            <person name="Ohm R."/>
            <person name="Sun H."/>
            <person name="Tunlid A."/>
            <person name="Henrissat B."/>
            <person name="Grigoriev I.V."/>
            <person name="Hibbett D.S."/>
            <person name="Martin F."/>
        </authorList>
    </citation>
    <scope>NUCLEOTIDE SEQUENCE [LARGE SCALE GENOMIC DNA]</scope>
    <source>
        <strain evidence="5">FD-334 SS-4</strain>
    </source>
</reference>
<dbReference type="STRING" id="945553.A0A0D2PCW1"/>
<evidence type="ECO:0000256" key="2">
    <source>
        <dbReference type="ARBA" id="ARBA00022801"/>
    </source>
</evidence>
<evidence type="ECO:0000256" key="3">
    <source>
        <dbReference type="SAM" id="SignalP"/>
    </source>
</evidence>
<feature type="chain" id="PRO_5002260540" evidence="3">
    <location>
        <begin position="20"/>
        <end position="256"/>
    </location>
</feature>
<dbReference type="OrthoDB" id="2141316at2759"/>
<dbReference type="SUPFAM" id="SSF52266">
    <property type="entry name" value="SGNH hydrolase"/>
    <property type="match status" value="1"/>
</dbReference>
<keyword evidence="3" id="KW-0732">Signal</keyword>
<dbReference type="InterPro" id="IPR037459">
    <property type="entry name" value="RhgT-like"/>
</dbReference>
<feature type="signal peptide" evidence="3">
    <location>
        <begin position="1"/>
        <end position="19"/>
    </location>
</feature>
<dbReference type="InterPro" id="IPR036514">
    <property type="entry name" value="SGNH_hydro_sf"/>
</dbReference>
<dbReference type="Proteomes" id="UP000054270">
    <property type="component" value="Unassembled WGS sequence"/>
</dbReference>
<protein>
    <submittedName>
        <fullName evidence="4">Carbohydrate esterase family 12 protein</fullName>
    </submittedName>
</protein>
<comment type="similarity">
    <text evidence="1">Belongs to the 'GDSL' lipolytic enzyme family.</text>
</comment>
<name>A0A0D2PCW1_HYPSF</name>
<dbReference type="EMBL" id="KN817521">
    <property type="protein sequence ID" value="KJA28664.1"/>
    <property type="molecule type" value="Genomic_DNA"/>
</dbReference>
<sequence>MRPLQFSAIFFVIVSFVYGQTVYLAGDSTMAPGGGGNGTDGWWGQYVGQYLSVPVVNMAIAGRSARSYSDEGRFTTIIDTVKSGDFVVIEFGHNDGTSGAVDNGRQDAVGSDTTITSTVTTSNGTNIDIHTFNFYIDNAVNSLKAKGAIPIISSQTPDNIWSGDVLSAPPRFVSYAQIASGQTAATYVDHFDYVATQFESIGETTVNTYYPMDHTHTSPTGANVVAQAFVRGVLCGNSALAQKINSAGKTVPLSGK</sequence>
<dbReference type="Pfam" id="PF00657">
    <property type="entry name" value="Lipase_GDSL"/>
    <property type="match status" value="1"/>
</dbReference>
<evidence type="ECO:0000256" key="1">
    <source>
        <dbReference type="ARBA" id="ARBA00008668"/>
    </source>
</evidence>
<dbReference type="InterPro" id="IPR001087">
    <property type="entry name" value="GDSL"/>
</dbReference>
<evidence type="ECO:0000313" key="5">
    <source>
        <dbReference type="Proteomes" id="UP000054270"/>
    </source>
</evidence>
<proteinExistence type="inferred from homology"/>